<accession>A0A183ILW0</accession>
<dbReference type="OrthoDB" id="425681at2759"/>
<keyword evidence="2" id="KW-1185">Reference proteome</keyword>
<evidence type="ECO:0000313" key="2">
    <source>
        <dbReference type="Proteomes" id="UP000270296"/>
    </source>
</evidence>
<reference evidence="3" key="1">
    <citation type="submission" date="2016-06" db="UniProtKB">
        <authorList>
            <consortium name="WormBaseParasite"/>
        </authorList>
    </citation>
    <scope>IDENTIFICATION</scope>
</reference>
<dbReference type="EMBL" id="UZAM01008430">
    <property type="protein sequence ID" value="VDP04930.1"/>
    <property type="molecule type" value="Genomic_DNA"/>
</dbReference>
<reference evidence="1 2" key="2">
    <citation type="submission" date="2018-11" db="EMBL/GenBank/DDBJ databases">
        <authorList>
            <consortium name="Pathogen Informatics"/>
        </authorList>
    </citation>
    <scope>NUCLEOTIDE SEQUENCE [LARGE SCALE GENOMIC DNA]</scope>
</reference>
<dbReference type="WBParaSite" id="SBAD_0000480101-mRNA-1">
    <property type="protein sequence ID" value="SBAD_0000480101-mRNA-1"/>
    <property type="gene ID" value="SBAD_0000480101"/>
</dbReference>
<evidence type="ECO:0000313" key="3">
    <source>
        <dbReference type="WBParaSite" id="SBAD_0000480101-mRNA-1"/>
    </source>
</evidence>
<protein>
    <submittedName>
        <fullName evidence="3">MT domain-containing protein</fullName>
    </submittedName>
</protein>
<dbReference type="AlphaFoldDB" id="A0A183ILW0"/>
<evidence type="ECO:0000313" key="1">
    <source>
        <dbReference type="EMBL" id="VDP04930.1"/>
    </source>
</evidence>
<dbReference type="Proteomes" id="UP000270296">
    <property type="component" value="Unassembled WGS sequence"/>
</dbReference>
<organism evidence="3">
    <name type="scientific">Soboliphyme baturini</name>
    <dbReference type="NCBI Taxonomy" id="241478"/>
    <lineage>
        <taxon>Eukaryota</taxon>
        <taxon>Metazoa</taxon>
        <taxon>Ecdysozoa</taxon>
        <taxon>Nematoda</taxon>
        <taxon>Enoplea</taxon>
        <taxon>Dorylaimia</taxon>
        <taxon>Dioctophymatida</taxon>
        <taxon>Dioctophymatoidea</taxon>
        <taxon>Soboliphymatidae</taxon>
        <taxon>Soboliphyme</taxon>
    </lineage>
</organism>
<sequence>MCDKWPVASSHPINREAVEQVEKFKYLRVVFTSDGKSEEEIDQRMGMASCFLHELSETVAVKAEQSLKTKDSVFKWMFILKLIDVHKPSAMTDNLPLRLQATERQ</sequence>
<name>A0A183ILW0_9BILA</name>
<gene>
    <name evidence="1" type="ORF">SBAD_LOCUS4606</name>
</gene>
<proteinExistence type="predicted"/>